<dbReference type="AlphaFoldDB" id="A0A5E8CIJ4"/>
<evidence type="ECO:0000313" key="1">
    <source>
        <dbReference type="EMBL" id="VVU95198.1"/>
    </source>
</evidence>
<organism evidence="1">
    <name type="scientific">seawater metagenome</name>
    <dbReference type="NCBI Taxonomy" id="1561972"/>
    <lineage>
        <taxon>unclassified sequences</taxon>
        <taxon>metagenomes</taxon>
        <taxon>ecological metagenomes</taxon>
    </lineage>
</organism>
<name>A0A5E8CIJ4_9ZZZZ</name>
<protein>
    <submittedName>
        <fullName evidence="1">Uncharacterized protein</fullName>
    </submittedName>
</protein>
<gene>
    <name evidence="1" type="ORF">CPAV1605_923</name>
</gene>
<sequence>MNSLPIEIVKYTINDYLILSDKLNLQSVNKRFQKMQKNIIWYHFGEILINKLGMTIETINKDMIFFKDYKLDFFNEMINICFRESDYYKKINNIYGLRIPFKNLLKINKSNLEECKKMILDNTLLQNKKYNSKPITSYYYNKYFYTSHALLF</sequence>
<reference evidence="1" key="1">
    <citation type="submission" date="2019-09" db="EMBL/GenBank/DDBJ databases">
        <authorList>
            <person name="Needham M D."/>
        </authorList>
    </citation>
    <scope>NUCLEOTIDE SEQUENCE</scope>
</reference>
<dbReference type="EMBL" id="CABVLZ010000004">
    <property type="protein sequence ID" value="VVU95198.1"/>
    <property type="molecule type" value="Genomic_DNA"/>
</dbReference>
<proteinExistence type="predicted"/>
<accession>A0A5E8CIJ4</accession>